<evidence type="ECO:0000313" key="2">
    <source>
        <dbReference type="Proteomes" id="UP001165498"/>
    </source>
</evidence>
<reference evidence="1" key="1">
    <citation type="submission" date="2022-07" db="EMBL/GenBank/DDBJ databases">
        <title>Tahibacter sp., a new gammaproteobacterium isolated from the silt sample collected at pig farm.</title>
        <authorList>
            <person name="Chen H."/>
        </authorList>
    </citation>
    <scope>NUCLEOTIDE SEQUENCE</scope>
    <source>
        <strain evidence="1">P2K</strain>
    </source>
</reference>
<dbReference type="SUPFAM" id="SSF56059">
    <property type="entry name" value="Glutathione synthetase ATP-binding domain-like"/>
    <property type="match status" value="1"/>
</dbReference>
<dbReference type="InterPro" id="IPR047778">
    <property type="entry name" value="STM4014-like"/>
</dbReference>
<proteinExistence type="predicted"/>
<gene>
    <name evidence="1" type="ORF">NM961_15110</name>
</gene>
<protein>
    <submittedName>
        <fullName evidence="1">STM4014 family protein</fullName>
    </submittedName>
</protein>
<name>A0ABT1QUT9_9GAMM</name>
<keyword evidence="2" id="KW-1185">Reference proteome</keyword>
<sequence>MTATATSKSPSEILLLGHAASRRTRLLQQACARRGLGVDVLGWNAFIAAPQRLAQQLHERRYRWLKIDSPGEDADCALALRRLGWRLDGAAGAPPLPLLHGEQAAQPQWYAGLNALLDEVDAALRAVAAPPRLLNGTAGIRRMVDKFYCQQILSAHATVPRQLGLVQSLQQFEADWPARDCPRVFIKPRYGSSAAGVIALQRHTDGRLSAISPARLDARGRLFNHLRLRRYTARAEVGALVDAVAGQGAYAECWVHKPRAPAPHQGHYDLRVVAHAGRARQRVARLASGPLTNLHLGNARALPDWLDSATTAALEQQVAAAAAAFADCHSIGFDLIAGRRGIHVLEANCFGDLLPGLSHAGQETYDDQAELMRRDVH</sequence>
<evidence type="ECO:0000313" key="1">
    <source>
        <dbReference type="EMBL" id="MCQ4166049.1"/>
    </source>
</evidence>
<accession>A0ABT1QUT9</accession>
<dbReference type="EMBL" id="JANFQO010000014">
    <property type="protein sequence ID" value="MCQ4166049.1"/>
    <property type="molecule type" value="Genomic_DNA"/>
</dbReference>
<organism evidence="1 2">
    <name type="scientific">Tahibacter harae</name>
    <dbReference type="NCBI Taxonomy" id="2963937"/>
    <lineage>
        <taxon>Bacteria</taxon>
        <taxon>Pseudomonadati</taxon>
        <taxon>Pseudomonadota</taxon>
        <taxon>Gammaproteobacteria</taxon>
        <taxon>Lysobacterales</taxon>
        <taxon>Rhodanobacteraceae</taxon>
        <taxon>Tahibacter</taxon>
    </lineage>
</organism>
<dbReference type="Proteomes" id="UP001165498">
    <property type="component" value="Unassembled WGS sequence"/>
</dbReference>
<comment type="caution">
    <text evidence="1">The sequence shown here is derived from an EMBL/GenBank/DDBJ whole genome shotgun (WGS) entry which is preliminary data.</text>
</comment>
<dbReference type="NCBIfam" id="NF038074">
    <property type="entry name" value="fam_STM4014"/>
    <property type="match status" value="1"/>
</dbReference>
<dbReference type="RefSeq" id="WP_255915240.1">
    <property type="nucleotide sequence ID" value="NZ_JANFQO010000014.1"/>
</dbReference>